<evidence type="ECO:0000256" key="1">
    <source>
        <dbReference type="SAM" id="MobiDB-lite"/>
    </source>
</evidence>
<organism evidence="3">
    <name type="scientific">Picea sitchensis</name>
    <name type="common">Sitka spruce</name>
    <name type="synonym">Pinus sitchensis</name>
    <dbReference type="NCBI Taxonomy" id="3332"/>
    <lineage>
        <taxon>Eukaryota</taxon>
        <taxon>Viridiplantae</taxon>
        <taxon>Streptophyta</taxon>
        <taxon>Embryophyta</taxon>
        <taxon>Tracheophyta</taxon>
        <taxon>Spermatophyta</taxon>
        <taxon>Pinopsida</taxon>
        <taxon>Pinidae</taxon>
        <taxon>Conifers I</taxon>
        <taxon>Pinales</taxon>
        <taxon>Pinaceae</taxon>
        <taxon>Picea</taxon>
    </lineage>
</organism>
<keyword evidence="2" id="KW-0812">Transmembrane</keyword>
<evidence type="ECO:0000313" key="3">
    <source>
        <dbReference type="EMBL" id="ABK26708.1"/>
    </source>
</evidence>
<evidence type="ECO:0000256" key="2">
    <source>
        <dbReference type="SAM" id="Phobius"/>
    </source>
</evidence>
<feature type="region of interest" description="Disordered" evidence="1">
    <location>
        <begin position="87"/>
        <end position="106"/>
    </location>
</feature>
<accession>A9P1E7</accession>
<dbReference type="AlphaFoldDB" id="A9P1E7"/>
<dbReference type="EMBL" id="EF087468">
    <property type="protein sequence ID" value="ABK26708.1"/>
    <property type="molecule type" value="mRNA"/>
</dbReference>
<protein>
    <submittedName>
        <fullName evidence="3">Uncharacterized protein</fullName>
    </submittedName>
</protein>
<keyword evidence="2" id="KW-0472">Membrane</keyword>
<name>A9P1E7_PICSI</name>
<keyword evidence="2" id="KW-1133">Transmembrane helix</keyword>
<reference evidence="3" key="1">
    <citation type="journal article" date="2008" name="BMC Genomics">
        <title>A conifer genomics resource of 200,000 spruce (Picea spp.) ESTs and 6,464 high-quality, sequence-finished full-length cDNAs for Sitka spruce (Picea sitchensis).</title>
        <authorList>
            <person name="Ralph S.G."/>
            <person name="Chun H.J."/>
            <person name="Kolosova N."/>
            <person name="Cooper D."/>
            <person name="Oddy C."/>
            <person name="Ritland C.E."/>
            <person name="Kirkpatrick R."/>
            <person name="Moore R."/>
            <person name="Barber S."/>
            <person name="Holt R.A."/>
            <person name="Jones S.J."/>
            <person name="Marra M.A."/>
            <person name="Douglas C.J."/>
            <person name="Ritland K."/>
            <person name="Bohlmann J."/>
        </authorList>
    </citation>
    <scope>NUCLEOTIDE SEQUENCE</scope>
    <source>
        <tissue evidence="3">Bark</tissue>
    </source>
</reference>
<proteinExistence type="evidence at transcript level"/>
<sequence>MSRASEAAIWSFMVMIIVLCVNIDRGVYCSRAMRIDQADVGRGQKLEVAEIPSANSEPVAIEGIDDTKCDSACGSASVYKVMLPKARVTPSGPSKRRNAAHVDRQD</sequence>
<feature type="transmembrane region" description="Helical" evidence="2">
    <location>
        <begin position="7"/>
        <end position="28"/>
    </location>
</feature>